<feature type="region of interest" description="Disordered" evidence="4">
    <location>
        <begin position="1"/>
        <end position="140"/>
    </location>
</feature>
<dbReference type="GeneID" id="54484101"/>
<dbReference type="Pfam" id="PF00400">
    <property type="entry name" value="WD40"/>
    <property type="match status" value="4"/>
</dbReference>
<dbReference type="CDD" id="cd00200">
    <property type="entry name" value="WD40"/>
    <property type="match status" value="1"/>
</dbReference>
<dbReference type="SMART" id="SM00320">
    <property type="entry name" value="WD40"/>
    <property type="match status" value="7"/>
</dbReference>
<gene>
    <name evidence="5" type="ORF">EJ05DRAFT_471836</name>
</gene>
<feature type="compositionally biased region" description="Basic and acidic residues" evidence="4">
    <location>
        <begin position="121"/>
        <end position="131"/>
    </location>
</feature>
<sequence>MADSLPKLKVTSPHHTTSAPFPSPKFHTLSADEAFKENLVRPRRSGDRAPSRTSTSSPTKSLTNTPFPDTEDAQDGAPPAIDPLSQHILKRTKTGTPIAEKLRSTTHDSTSRPGTPADGTPEIKKSVESPRVDSFGTNKDKKKGVSFLSRFIGGNKKKSGAESVGDKDSELGDAERLEGKEAEIFSQPIENLGFLPKHPQPPAYIKVRARCKKEKEFDRVFLAQELCSRATKKKQSMGPNGSQTSRRETDDNGSGNPTWAMEFSRDGKYLAAGGQDRILRIWATLSSAEERRFHEKEEAAAGQAQHLSAPVFQKKAVQEYEGHTSTILDLSWSKNNFLLSSSMDKTVRLWHVSRPECLCTFKHADFVPSIQFHPRDDRFFLAGSLDTKLRLWSIPDKNVAYWAQLPDMITAVSFTPDGKTAIAGTLNGLCQFYETEGLKYQTQMHVKSAHGKNAKGSKITGIQAVCVPADSNSGEVKILVTSNDSRIRLYNLRDKNLEAKYKGHENNQSQIRASFSPDASYVITGSEDRKAYIFSTTASESEKRNQHAVEMFEAHTSISTCAIMAPTSTRQLLSRSEDPVYDICNPPPVTLVSKAESFVSSQAPTEAEQSATAAGGSKFKRAEESPAYIARSVHNDGNIMVTADYSGSIKVFRQDCAYQKRRNDAWETSSTFSKKMGGRTMSIQSKRSGRRDSTSTQPPQERIMSWRQEIQPSGSADSLALRNGGTHSKNRSVSPRKSPAGSSLASGKKKGGNSDQKESSVFDSEVNPMWVKDKQSYAFWNTQTVREQMERAHDNRLRPEVGSGRPALSQQASTVSALSYEEASTEEAESGSRGPEPEPEAADC</sequence>
<feature type="repeat" description="WD" evidence="3">
    <location>
        <begin position="320"/>
        <end position="360"/>
    </location>
</feature>
<protein>
    <submittedName>
        <fullName evidence="5">WD40 repeat-like protein</fullName>
    </submittedName>
</protein>
<dbReference type="InterPro" id="IPR040324">
    <property type="entry name" value="WDR44/Dgr2"/>
</dbReference>
<proteinExistence type="predicted"/>
<feature type="compositionally biased region" description="Polar residues" evidence="4">
    <location>
        <begin position="725"/>
        <end position="735"/>
    </location>
</feature>
<feature type="compositionally biased region" description="Low complexity" evidence="4">
    <location>
        <begin position="51"/>
        <end position="66"/>
    </location>
</feature>
<feature type="repeat" description="WD" evidence="3">
    <location>
        <begin position="360"/>
        <end position="394"/>
    </location>
</feature>
<feature type="compositionally biased region" description="Basic and acidic residues" evidence="4">
    <location>
        <begin position="100"/>
        <end position="110"/>
    </location>
</feature>
<feature type="region of interest" description="Disordered" evidence="4">
    <location>
        <begin position="231"/>
        <end position="260"/>
    </location>
</feature>
<evidence type="ECO:0000256" key="1">
    <source>
        <dbReference type="ARBA" id="ARBA00022574"/>
    </source>
</evidence>
<feature type="compositionally biased region" description="Basic and acidic residues" evidence="4">
    <location>
        <begin position="33"/>
        <end position="50"/>
    </location>
</feature>
<dbReference type="FunFam" id="2.130.10.10:FF:000697">
    <property type="entry name" value="WD repeat protein, variant"/>
    <property type="match status" value="1"/>
</dbReference>
<dbReference type="AlphaFoldDB" id="A0A6A6WL31"/>
<dbReference type="InterPro" id="IPR015943">
    <property type="entry name" value="WD40/YVTN_repeat-like_dom_sf"/>
</dbReference>
<evidence type="ECO:0000256" key="4">
    <source>
        <dbReference type="SAM" id="MobiDB-lite"/>
    </source>
</evidence>
<dbReference type="PROSITE" id="PS50294">
    <property type="entry name" value="WD_REPEATS_REGION"/>
    <property type="match status" value="1"/>
</dbReference>
<keyword evidence="1 3" id="KW-0853">WD repeat</keyword>
<evidence type="ECO:0000313" key="5">
    <source>
        <dbReference type="EMBL" id="KAF2762873.1"/>
    </source>
</evidence>
<feature type="region of interest" description="Disordered" evidence="4">
    <location>
        <begin position="602"/>
        <end position="621"/>
    </location>
</feature>
<dbReference type="PANTHER" id="PTHR14221">
    <property type="entry name" value="WD REPEAT DOMAIN 44"/>
    <property type="match status" value="1"/>
</dbReference>
<organism evidence="5 6">
    <name type="scientific">Pseudovirgaria hyperparasitica</name>
    <dbReference type="NCBI Taxonomy" id="470096"/>
    <lineage>
        <taxon>Eukaryota</taxon>
        <taxon>Fungi</taxon>
        <taxon>Dikarya</taxon>
        <taxon>Ascomycota</taxon>
        <taxon>Pezizomycotina</taxon>
        <taxon>Dothideomycetes</taxon>
        <taxon>Dothideomycetes incertae sedis</taxon>
        <taxon>Acrospermales</taxon>
        <taxon>Acrospermaceae</taxon>
        <taxon>Pseudovirgaria</taxon>
    </lineage>
</organism>
<dbReference type="RefSeq" id="XP_033605324.1">
    <property type="nucleotide sequence ID" value="XM_033743047.1"/>
</dbReference>
<dbReference type="EMBL" id="ML996565">
    <property type="protein sequence ID" value="KAF2762873.1"/>
    <property type="molecule type" value="Genomic_DNA"/>
</dbReference>
<keyword evidence="6" id="KW-1185">Reference proteome</keyword>
<dbReference type="Proteomes" id="UP000799437">
    <property type="component" value="Unassembled WGS sequence"/>
</dbReference>
<name>A0A6A6WL31_9PEZI</name>
<feature type="repeat" description="WD" evidence="3">
    <location>
        <begin position="251"/>
        <end position="292"/>
    </location>
</feature>
<dbReference type="PANTHER" id="PTHR14221:SF0">
    <property type="entry name" value="WD REPEAT-CONTAINING PROTEIN 44"/>
    <property type="match status" value="1"/>
</dbReference>
<evidence type="ECO:0000313" key="6">
    <source>
        <dbReference type="Proteomes" id="UP000799437"/>
    </source>
</evidence>
<feature type="compositionally biased region" description="Polar residues" evidence="4">
    <location>
        <begin position="602"/>
        <end position="612"/>
    </location>
</feature>
<keyword evidence="2" id="KW-0677">Repeat</keyword>
<dbReference type="Gene3D" id="2.130.10.10">
    <property type="entry name" value="YVTN repeat-like/Quinoprotein amine dehydrogenase"/>
    <property type="match status" value="1"/>
</dbReference>
<feature type="compositionally biased region" description="Basic and acidic residues" evidence="4">
    <location>
        <begin position="787"/>
        <end position="799"/>
    </location>
</feature>
<dbReference type="InterPro" id="IPR001680">
    <property type="entry name" value="WD40_rpt"/>
</dbReference>
<reference evidence="5" key="1">
    <citation type="journal article" date="2020" name="Stud. Mycol.">
        <title>101 Dothideomycetes genomes: a test case for predicting lifestyles and emergence of pathogens.</title>
        <authorList>
            <person name="Haridas S."/>
            <person name="Albert R."/>
            <person name="Binder M."/>
            <person name="Bloem J."/>
            <person name="Labutti K."/>
            <person name="Salamov A."/>
            <person name="Andreopoulos B."/>
            <person name="Baker S."/>
            <person name="Barry K."/>
            <person name="Bills G."/>
            <person name="Bluhm B."/>
            <person name="Cannon C."/>
            <person name="Castanera R."/>
            <person name="Culley D."/>
            <person name="Daum C."/>
            <person name="Ezra D."/>
            <person name="Gonzalez J."/>
            <person name="Henrissat B."/>
            <person name="Kuo A."/>
            <person name="Liang C."/>
            <person name="Lipzen A."/>
            <person name="Lutzoni F."/>
            <person name="Magnuson J."/>
            <person name="Mondo S."/>
            <person name="Nolan M."/>
            <person name="Ohm R."/>
            <person name="Pangilinan J."/>
            <person name="Park H.-J."/>
            <person name="Ramirez L."/>
            <person name="Alfaro M."/>
            <person name="Sun H."/>
            <person name="Tritt A."/>
            <person name="Yoshinaga Y."/>
            <person name="Zwiers L.-H."/>
            <person name="Turgeon B."/>
            <person name="Goodwin S."/>
            <person name="Spatafora J."/>
            <person name="Crous P."/>
            <person name="Grigoriev I."/>
        </authorList>
    </citation>
    <scope>NUCLEOTIDE SEQUENCE</scope>
    <source>
        <strain evidence="5">CBS 121739</strain>
    </source>
</reference>
<dbReference type="SUPFAM" id="SSF50978">
    <property type="entry name" value="WD40 repeat-like"/>
    <property type="match status" value="1"/>
</dbReference>
<feature type="region of interest" description="Disordered" evidence="4">
    <location>
        <begin position="787"/>
        <end position="844"/>
    </location>
</feature>
<evidence type="ECO:0000256" key="2">
    <source>
        <dbReference type="ARBA" id="ARBA00022737"/>
    </source>
</evidence>
<dbReference type="InterPro" id="IPR036322">
    <property type="entry name" value="WD40_repeat_dom_sf"/>
</dbReference>
<feature type="region of interest" description="Disordered" evidence="4">
    <location>
        <begin position="663"/>
        <end position="767"/>
    </location>
</feature>
<dbReference type="PROSITE" id="PS50082">
    <property type="entry name" value="WD_REPEATS_2"/>
    <property type="match status" value="3"/>
</dbReference>
<feature type="compositionally biased region" description="Low complexity" evidence="4">
    <location>
        <begin position="737"/>
        <end position="746"/>
    </location>
</feature>
<dbReference type="OrthoDB" id="1932312at2759"/>
<accession>A0A6A6WL31</accession>
<evidence type="ECO:0000256" key="3">
    <source>
        <dbReference type="PROSITE-ProRule" id="PRU00221"/>
    </source>
</evidence>